<dbReference type="EMBL" id="MCGO01000016">
    <property type="protein sequence ID" value="ORY46455.1"/>
    <property type="molecule type" value="Genomic_DNA"/>
</dbReference>
<keyword evidence="3" id="KW-1185">Reference proteome</keyword>
<evidence type="ECO:0000256" key="1">
    <source>
        <dbReference type="SAM" id="MobiDB-lite"/>
    </source>
</evidence>
<name>A0A1Y2CJG8_9FUNG</name>
<evidence type="ECO:0000313" key="2">
    <source>
        <dbReference type="EMBL" id="ORY46455.1"/>
    </source>
</evidence>
<accession>A0A1Y2CJG8</accession>
<comment type="caution">
    <text evidence="2">The sequence shown here is derived from an EMBL/GenBank/DDBJ whole genome shotgun (WGS) entry which is preliminary data.</text>
</comment>
<proteinExistence type="predicted"/>
<gene>
    <name evidence="2" type="ORF">BCR33DRAFT_128890</name>
</gene>
<protein>
    <submittedName>
        <fullName evidence="2">Uncharacterized protein</fullName>
    </submittedName>
</protein>
<dbReference type="AlphaFoldDB" id="A0A1Y2CJG8"/>
<reference evidence="2 3" key="1">
    <citation type="submission" date="2016-07" db="EMBL/GenBank/DDBJ databases">
        <title>Pervasive Adenine N6-methylation of Active Genes in Fungi.</title>
        <authorList>
            <consortium name="DOE Joint Genome Institute"/>
            <person name="Mondo S.J."/>
            <person name="Dannebaum R.O."/>
            <person name="Kuo R.C."/>
            <person name="Labutti K."/>
            <person name="Haridas S."/>
            <person name="Kuo A."/>
            <person name="Salamov A."/>
            <person name="Ahrendt S.R."/>
            <person name="Lipzen A."/>
            <person name="Sullivan W."/>
            <person name="Andreopoulos W.B."/>
            <person name="Clum A."/>
            <person name="Lindquist E."/>
            <person name="Daum C."/>
            <person name="Ramamoorthy G.K."/>
            <person name="Gryganskyi A."/>
            <person name="Culley D."/>
            <person name="Magnuson J.K."/>
            <person name="James T.Y."/>
            <person name="O'Malley M.A."/>
            <person name="Stajich J.E."/>
            <person name="Spatafora J.W."/>
            <person name="Visel A."/>
            <person name="Grigoriev I.V."/>
        </authorList>
    </citation>
    <scope>NUCLEOTIDE SEQUENCE [LARGE SCALE GENOMIC DNA]</scope>
    <source>
        <strain evidence="2 3">JEL800</strain>
    </source>
</reference>
<sequence length="104" mass="11398">MFWPNPNSLSSHGTGTSRSHSRCKLQSLQSLLHLRSICFGRIVSIATLPTLKLTKRNGKLAGYRDFLEVTKGEYAEVTLVKKTPISPNTACECTVNCETNSGAQ</sequence>
<feature type="region of interest" description="Disordered" evidence="1">
    <location>
        <begin position="1"/>
        <end position="20"/>
    </location>
</feature>
<organism evidence="2 3">
    <name type="scientific">Rhizoclosmatium globosum</name>
    <dbReference type="NCBI Taxonomy" id="329046"/>
    <lineage>
        <taxon>Eukaryota</taxon>
        <taxon>Fungi</taxon>
        <taxon>Fungi incertae sedis</taxon>
        <taxon>Chytridiomycota</taxon>
        <taxon>Chytridiomycota incertae sedis</taxon>
        <taxon>Chytridiomycetes</taxon>
        <taxon>Chytridiales</taxon>
        <taxon>Chytriomycetaceae</taxon>
        <taxon>Rhizoclosmatium</taxon>
    </lineage>
</organism>
<dbReference type="Proteomes" id="UP000193642">
    <property type="component" value="Unassembled WGS sequence"/>
</dbReference>
<evidence type="ECO:0000313" key="3">
    <source>
        <dbReference type="Proteomes" id="UP000193642"/>
    </source>
</evidence>